<proteinExistence type="predicted"/>
<organism evidence="1 2">
    <name type="scientific">Desulfoprunum benzoelyticum</name>
    <dbReference type="NCBI Taxonomy" id="1506996"/>
    <lineage>
        <taxon>Bacteria</taxon>
        <taxon>Pseudomonadati</taxon>
        <taxon>Thermodesulfobacteriota</taxon>
        <taxon>Desulfobulbia</taxon>
        <taxon>Desulfobulbales</taxon>
        <taxon>Desulfobulbaceae</taxon>
        <taxon>Desulfoprunum</taxon>
    </lineage>
</organism>
<sequence length="60" mass="6670">MRVVVEKEGKEEVMFENVTRLDVIEQGIAVATLFEGSREIVGAALRRIDFLGGKVYLSLS</sequence>
<protein>
    <submittedName>
        <fullName evidence="1">Putative RNA-binding protein</fullName>
    </submittedName>
</protein>
<dbReference type="RefSeq" id="WP_240191720.1">
    <property type="nucleotide sequence ID" value="NZ_JAFFQB010000018.1"/>
</dbReference>
<dbReference type="Pfam" id="PF10133">
    <property type="entry name" value="CooT"/>
    <property type="match status" value="1"/>
</dbReference>
<accession>A0A840V4C4</accession>
<dbReference type="EMBL" id="JACHEO010000008">
    <property type="protein sequence ID" value="MBB5347951.1"/>
    <property type="molecule type" value="Genomic_DNA"/>
</dbReference>
<comment type="caution">
    <text evidence="1">The sequence shown here is derived from an EMBL/GenBank/DDBJ whole genome shotgun (WGS) entry which is preliminary data.</text>
</comment>
<dbReference type="Proteomes" id="UP000539642">
    <property type="component" value="Unassembled WGS sequence"/>
</dbReference>
<dbReference type="AlphaFoldDB" id="A0A840V4C4"/>
<keyword evidence="2" id="KW-1185">Reference proteome</keyword>
<dbReference type="InterPro" id="IPR019300">
    <property type="entry name" value="CooT"/>
</dbReference>
<gene>
    <name evidence="1" type="ORF">HNQ81_001682</name>
</gene>
<evidence type="ECO:0000313" key="2">
    <source>
        <dbReference type="Proteomes" id="UP000539642"/>
    </source>
</evidence>
<evidence type="ECO:0000313" key="1">
    <source>
        <dbReference type="EMBL" id="MBB5347951.1"/>
    </source>
</evidence>
<reference evidence="1 2" key="1">
    <citation type="submission" date="2020-08" db="EMBL/GenBank/DDBJ databases">
        <title>Genomic Encyclopedia of Type Strains, Phase IV (KMG-IV): sequencing the most valuable type-strain genomes for metagenomic binning, comparative biology and taxonomic classification.</title>
        <authorList>
            <person name="Goeker M."/>
        </authorList>
    </citation>
    <scope>NUCLEOTIDE SEQUENCE [LARGE SCALE GENOMIC DNA]</scope>
    <source>
        <strain evidence="1 2">DSM 28570</strain>
    </source>
</reference>
<name>A0A840V4C4_9BACT</name>